<protein>
    <submittedName>
        <fullName evidence="3">HNH endonuclease</fullName>
    </submittedName>
</protein>
<gene>
    <name evidence="3" type="ORF">DDE18_17090</name>
</gene>
<dbReference type="Proteomes" id="UP000246018">
    <property type="component" value="Unassembled WGS sequence"/>
</dbReference>
<accession>A0A2T8F7N1</accession>
<dbReference type="AlphaFoldDB" id="A0A2T8F7N1"/>
<organism evidence="3 4">
    <name type="scientific">Nocardioides gansuensis</name>
    <dbReference type="NCBI Taxonomy" id="2138300"/>
    <lineage>
        <taxon>Bacteria</taxon>
        <taxon>Bacillati</taxon>
        <taxon>Actinomycetota</taxon>
        <taxon>Actinomycetes</taxon>
        <taxon>Propionibacteriales</taxon>
        <taxon>Nocardioidaceae</taxon>
        <taxon>Nocardioides</taxon>
    </lineage>
</organism>
<reference evidence="3 4" key="1">
    <citation type="submission" date="2018-04" db="EMBL/GenBank/DDBJ databases">
        <title>Genome of Nocardioides gansuensis WSJ-1.</title>
        <authorList>
            <person name="Wu S."/>
            <person name="Wang G."/>
        </authorList>
    </citation>
    <scope>NUCLEOTIDE SEQUENCE [LARGE SCALE GENOMIC DNA]</scope>
    <source>
        <strain evidence="3 4">WSJ-1</strain>
    </source>
</reference>
<evidence type="ECO:0000256" key="1">
    <source>
        <dbReference type="SAM" id="MobiDB-lite"/>
    </source>
</evidence>
<proteinExistence type="predicted"/>
<dbReference type="InterPro" id="IPR003870">
    <property type="entry name" value="DUF222"/>
</dbReference>
<feature type="region of interest" description="Disordered" evidence="1">
    <location>
        <begin position="1"/>
        <end position="27"/>
    </location>
</feature>
<dbReference type="EMBL" id="QDGZ01000007">
    <property type="protein sequence ID" value="PVG81699.1"/>
    <property type="molecule type" value="Genomic_DNA"/>
</dbReference>
<keyword evidence="3" id="KW-0540">Nuclease</keyword>
<dbReference type="GO" id="GO:0004519">
    <property type="term" value="F:endonuclease activity"/>
    <property type="evidence" value="ECO:0007669"/>
    <property type="project" value="UniProtKB-KW"/>
</dbReference>
<evidence type="ECO:0000259" key="2">
    <source>
        <dbReference type="SMART" id="SM00507"/>
    </source>
</evidence>
<feature type="compositionally biased region" description="Polar residues" evidence="1">
    <location>
        <begin position="10"/>
        <end position="22"/>
    </location>
</feature>
<feature type="region of interest" description="Disordered" evidence="1">
    <location>
        <begin position="439"/>
        <end position="458"/>
    </location>
</feature>
<comment type="caution">
    <text evidence="3">The sequence shown here is derived from an EMBL/GenBank/DDBJ whole genome shotgun (WGS) entry which is preliminary data.</text>
</comment>
<sequence length="458" mass="49749">MMSTGRRRSGLSTGSNGCTSRVSPAARSVLGMTTHQTPLERHPIRRAAAEVTAAVKSVAGLDAVFMTLADKQAALVELAQARDLLESLWLRQLAGSADVAEQDGCRDIAAWLATHARIDRPTAAAQLRTATALATRWRQVETALADSSVNTGQARVIVKALETLDEALRADETVLNREELLARAEAKLIELADLHGPRDLARLAESILTIVAPLVAEEAERRALEAAERRAAATTRLTLRRRGDGSVDLHARIPELAAARLKTYLDAYTSPRRDSLTNGLTDPATGERLPAERLNGDAFVALLEAIDPTRLPQYGGKATTVVVTITEEQLRTGLGVATTSDGTLISVDQLRRLACQAGIIPAVMGGKSRVLDLGRRRRFHTKAQRLALVISIATCQAEGCTVPAAWCEVHHHVPWSRGGRTDLDDARLYCSHHHHRAHDPAYTTTQTPDGRTRFHRRT</sequence>
<keyword evidence="3" id="KW-0255">Endonuclease</keyword>
<dbReference type="InterPro" id="IPR003615">
    <property type="entry name" value="HNH_nuc"/>
</dbReference>
<feature type="domain" description="HNH nuclease" evidence="2">
    <location>
        <begin position="383"/>
        <end position="435"/>
    </location>
</feature>
<dbReference type="Pfam" id="PF02720">
    <property type="entry name" value="DUF222"/>
    <property type="match status" value="1"/>
</dbReference>
<keyword evidence="4" id="KW-1185">Reference proteome</keyword>
<evidence type="ECO:0000313" key="3">
    <source>
        <dbReference type="EMBL" id="PVG81699.1"/>
    </source>
</evidence>
<dbReference type="CDD" id="cd00085">
    <property type="entry name" value="HNHc"/>
    <property type="match status" value="1"/>
</dbReference>
<dbReference type="Gene3D" id="1.10.30.50">
    <property type="match status" value="1"/>
</dbReference>
<name>A0A2T8F7N1_9ACTN</name>
<keyword evidence="3" id="KW-0378">Hydrolase</keyword>
<dbReference type="SMART" id="SM00507">
    <property type="entry name" value="HNHc"/>
    <property type="match status" value="1"/>
</dbReference>
<dbReference type="OrthoDB" id="3634417at2"/>
<evidence type="ECO:0000313" key="4">
    <source>
        <dbReference type="Proteomes" id="UP000246018"/>
    </source>
</evidence>